<keyword evidence="4 12" id="KW-0808">Transferase</keyword>
<keyword evidence="11 12" id="KW-0464">Manganese</keyword>
<feature type="binding site" evidence="11">
    <location>
        <position position="107"/>
    </location>
    <ligand>
        <name>Mn(2+)</name>
        <dbReference type="ChEBI" id="CHEBI:29035"/>
    </ligand>
</feature>
<evidence type="ECO:0000256" key="8">
    <source>
        <dbReference type="ARBA" id="ARBA00023136"/>
    </source>
</evidence>
<dbReference type="GO" id="GO:0050650">
    <property type="term" value="P:chondroitin sulfate proteoglycan biosynthetic process"/>
    <property type="evidence" value="ECO:0007669"/>
    <property type="project" value="TreeGrafter"/>
</dbReference>
<evidence type="ECO:0000256" key="9">
    <source>
        <dbReference type="ARBA" id="ARBA00023180"/>
    </source>
</evidence>
<keyword evidence="8" id="KW-0472">Membrane</keyword>
<evidence type="ECO:0000256" key="4">
    <source>
        <dbReference type="ARBA" id="ARBA00022679"/>
    </source>
</evidence>
<dbReference type="InterPro" id="IPR029044">
    <property type="entry name" value="Nucleotide-diphossugar_trans"/>
</dbReference>
<dbReference type="WBParaSite" id="GPLIN_000452200">
    <property type="protein sequence ID" value="GPLIN_000452200"/>
    <property type="gene ID" value="GPLIN_000452200"/>
</dbReference>
<keyword evidence="9" id="KW-0325">Glycoprotein</keyword>
<dbReference type="UniPathway" id="UPA00378"/>
<comment type="subcellular location">
    <subcellularLocation>
        <location evidence="12">Golgi apparatus membrane</location>
        <topology evidence="12">Single-pass type II membrane protein</topology>
    </subcellularLocation>
    <subcellularLocation>
        <location evidence="1">Membrane</location>
        <topology evidence="1">Single-pass type II membrane protein</topology>
    </subcellularLocation>
</comment>
<name>A0A183BV84_GLOPA</name>
<comment type="cofactor">
    <cofactor evidence="11 12">
        <name>Mn(2+)</name>
        <dbReference type="ChEBI" id="CHEBI:29035"/>
    </cofactor>
</comment>
<dbReference type="InterPro" id="IPR005027">
    <property type="entry name" value="Glyco_trans_43"/>
</dbReference>
<dbReference type="AlphaFoldDB" id="A0A183BV84"/>
<evidence type="ECO:0000256" key="1">
    <source>
        <dbReference type="ARBA" id="ARBA00004606"/>
    </source>
</evidence>
<evidence type="ECO:0000256" key="6">
    <source>
        <dbReference type="ARBA" id="ARBA00022968"/>
    </source>
</evidence>
<accession>A0A183BV84</accession>
<dbReference type="GO" id="GO:0015018">
    <property type="term" value="F:galactosylgalactosylxylosylprotein 3-beta-glucuronosyltransferase activity"/>
    <property type="evidence" value="ECO:0007669"/>
    <property type="project" value="UniProtKB-UniRule"/>
</dbReference>
<dbReference type="PANTHER" id="PTHR10896">
    <property type="entry name" value="GALACTOSYLGALACTOSYLXYLOSYLPROTEIN 3-BETA-GLUCURONOSYLTRANSFERASE BETA-1,3-GLUCURONYLTRANSFERASE"/>
    <property type="match status" value="1"/>
</dbReference>
<evidence type="ECO:0000256" key="3">
    <source>
        <dbReference type="ARBA" id="ARBA00012641"/>
    </source>
</evidence>
<sequence>MLRPSRLADMTRLSQTLMHVKNVHWIVIEDGDAPVASIKRVLIRSGIKHTYLAKNGSAFHKMAKKVNPIYKGKAWAPRNTALEYVRQFYGTKYANSKNAVLYFVDDDNMRAAPLGSSVRGERCVGESTCMDGTKMTVQSACGPGRHTLCRDGSSAATHGRRGVHVQRKRAAHDAEQRKRWHNASSNTMAHRACCGLGSHLFVLSPRAADGIGWRRQRQCRRQKLTVMDQMNREELADICRGSAVEISGALYHHIPEESFIYHLGVQTPARIFVSRAFLRRLATCALIMGLPPMAPLPNNLTNVATNLAHARAVVNAWCGNVNVSANALRKLCVFMNVLTHAITDDYPPPEPQQQ</sequence>
<comment type="similarity">
    <text evidence="2 12">Belongs to the glycosyltransferase 43 family.</text>
</comment>
<proteinExistence type="inferred from homology"/>
<evidence type="ECO:0000256" key="5">
    <source>
        <dbReference type="ARBA" id="ARBA00022692"/>
    </source>
</evidence>
<dbReference type="SUPFAM" id="SSF53448">
    <property type="entry name" value="Nucleotide-diphospho-sugar transferases"/>
    <property type="match status" value="1"/>
</dbReference>
<dbReference type="GO" id="GO:0000139">
    <property type="term" value="C:Golgi membrane"/>
    <property type="evidence" value="ECO:0007669"/>
    <property type="project" value="UniProtKB-SubCell"/>
</dbReference>
<dbReference type="PANTHER" id="PTHR10896:SF30">
    <property type="entry name" value="GALACTOSYLGALACTOSYLXYLOSYLPROTEIN 3-BETA-GLUCURONOSYLTRANSFERASE"/>
    <property type="match status" value="1"/>
</dbReference>
<dbReference type="GO" id="GO:0046872">
    <property type="term" value="F:metal ion binding"/>
    <property type="evidence" value="ECO:0007669"/>
    <property type="project" value="UniProtKB-KW"/>
</dbReference>
<reference evidence="14" key="3">
    <citation type="submission" date="2016-06" db="UniProtKB">
        <authorList>
            <consortium name="WormBaseParasite"/>
        </authorList>
    </citation>
    <scope>IDENTIFICATION</scope>
</reference>
<organism evidence="13 14">
    <name type="scientific">Globodera pallida</name>
    <name type="common">Potato cyst nematode worm</name>
    <name type="synonym">Heterodera pallida</name>
    <dbReference type="NCBI Taxonomy" id="36090"/>
    <lineage>
        <taxon>Eukaryota</taxon>
        <taxon>Metazoa</taxon>
        <taxon>Ecdysozoa</taxon>
        <taxon>Nematoda</taxon>
        <taxon>Chromadorea</taxon>
        <taxon>Rhabditida</taxon>
        <taxon>Tylenchina</taxon>
        <taxon>Tylenchomorpha</taxon>
        <taxon>Tylenchoidea</taxon>
        <taxon>Heteroderidae</taxon>
        <taxon>Heteroderinae</taxon>
        <taxon>Globodera</taxon>
    </lineage>
</organism>
<comment type="pathway">
    <text evidence="12">Protein modification; protein glycosylation.</text>
</comment>
<dbReference type="Proteomes" id="UP000050741">
    <property type="component" value="Unassembled WGS sequence"/>
</dbReference>
<evidence type="ECO:0000256" key="12">
    <source>
        <dbReference type="RuleBase" id="RU363127"/>
    </source>
</evidence>
<dbReference type="GO" id="GO:0005975">
    <property type="term" value="P:carbohydrate metabolic process"/>
    <property type="evidence" value="ECO:0007669"/>
    <property type="project" value="TreeGrafter"/>
</dbReference>
<evidence type="ECO:0000256" key="7">
    <source>
        <dbReference type="ARBA" id="ARBA00022989"/>
    </source>
</evidence>
<evidence type="ECO:0000256" key="2">
    <source>
        <dbReference type="ARBA" id="ARBA00007706"/>
    </source>
</evidence>
<keyword evidence="6 12" id="KW-0735">Signal-anchor</keyword>
<dbReference type="Gene3D" id="3.90.550.10">
    <property type="entry name" value="Spore Coat Polysaccharide Biosynthesis Protein SpsA, Chain A"/>
    <property type="match status" value="1"/>
</dbReference>
<keyword evidence="5" id="KW-0812">Transmembrane</keyword>
<evidence type="ECO:0000313" key="13">
    <source>
        <dbReference type="Proteomes" id="UP000050741"/>
    </source>
</evidence>
<evidence type="ECO:0000313" key="14">
    <source>
        <dbReference type="WBParaSite" id="GPLIN_000452200"/>
    </source>
</evidence>
<comment type="catalytic activity">
    <reaction evidence="10 12">
        <text>3-O-(beta-D-galactosyl-(1-&gt;3)-beta-D-galactosyl-(1-&gt;4)-beta-D-xylosyl)-L-seryl-[protein] + UDP-alpha-D-glucuronate = 3-O-(beta-D-GlcA-(1-&gt;3)-beta-D-Gal-(1-&gt;3)-beta-D-Gal-(1-&gt;4)-beta-D-Xyl)-L-seryl-[protein] + UDP + H(+)</text>
        <dbReference type="Rhea" id="RHEA:24168"/>
        <dbReference type="Rhea" id="RHEA-COMP:12571"/>
        <dbReference type="Rhea" id="RHEA-COMP:12573"/>
        <dbReference type="ChEBI" id="CHEBI:15378"/>
        <dbReference type="ChEBI" id="CHEBI:58052"/>
        <dbReference type="ChEBI" id="CHEBI:58223"/>
        <dbReference type="ChEBI" id="CHEBI:132090"/>
        <dbReference type="ChEBI" id="CHEBI:132093"/>
        <dbReference type="EC" id="2.4.1.135"/>
    </reaction>
</comment>
<keyword evidence="7" id="KW-1133">Transmembrane helix</keyword>
<protein>
    <recommendedName>
        <fullName evidence="3 12">Galactosylgalactosylxylosylprotein 3-beta-glucuronosyltransferase</fullName>
        <ecNumber evidence="3 12">2.4.1.135</ecNumber>
    </recommendedName>
</protein>
<keyword evidence="11 12" id="KW-0479">Metal-binding</keyword>
<reference evidence="13" key="1">
    <citation type="submission" date="2013-12" db="EMBL/GenBank/DDBJ databases">
        <authorList>
            <person name="Aslett M."/>
        </authorList>
    </citation>
    <scope>NUCLEOTIDE SEQUENCE [LARGE SCALE GENOMIC DNA]</scope>
    <source>
        <strain evidence="13">Lindley</strain>
    </source>
</reference>
<keyword evidence="12" id="KW-0333">Golgi apparatus</keyword>
<keyword evidence="13" id="KW-1185">Reference proteome</keyword>
<evidence type="ECO:0000256" key="10">
    <source>
        <dbReference type="ARBA" id="ARBA00047979"/>
    </source>
</evidence>
<dbReference type="EC" id="2.4.1.135" evidence="3 12"/>
<evidence type="ECO:0000256" key="11">
    <source>
        <dbReference type="PIRSR" id="PIRSR605027-3"/>
    </source>
</evidence>
<dbReference type="Pfam" id="PF03360">
    <property type="entry name" value="Glyco_transf_43"/>
    <property type="match status" value="1"/>
</dbReference>
<reference evidence="13" key="2">
    <citation type="submission" date="2014-05" db="EMBL/GenBank/DDBJ databases">
        <title>The genome and life-stage specific transcriptomes of Globodera pallida elucidate key aspects of plant parasitism by a cyst nematode.</title>
        <authorList>
            <person name="Cotton J.A."/>
            <person name="Lilley C.J."/>
            <person name="Jones L.M."/>
            <person name="Kikuchi T."/>
            <person name="Reid A.J."/>
            <person name="Thorpe P."/>
            <person name="Tsai I.J."/>
            <person name="Beasley H."/>
            <person name="Blok V."/>
            <person name="Cock P.J.A."/>
            <person name="Van den Akker S.E."/>
            <person name="Holroyd N."/>
            <person name="Hunt M."/>
            <person name="Mantelin S."/>
            <person name="Naghra H."/>
            <person name="Pain A."/>
            <person name="Palomares-Rius J.E."/>
            <person name="Zarowiecki M."/>
            <person name="Berriman M."/>
            <person name="Jones J.T."/>
            <person name="Urwin P.E."/>
        </authorList>
    </citation>
    <scope>NUCLEOTIDE SEQUENCE [LARGE SCALE GENOMIC DNA]</scope>
    <source>
        <strain evidence="13">Lindley</strain>
    </source>
</reference>